<dbReference type="Proteomes" id="UP001500729">
    <property type="component" value="Unassembled WGS sequence"/>
</dbReference>
<keyword evidence="2" id="KW-1185">Reference proteome</keyword>
<keyword evidence="1" id="KW-0808">Transferase</keyword>
<dbReference type="PIRSF" id="PIRSF017393">
    <property type="entry name" value="MTase_SAV2177"/>
    <property type="match status" value="1"/>
</dbReference>
<name>A0ABN1DUE7_SACER</name>
<dbReference type="Pfam" id="PF04672">
    <property type="entry name" value="Methyltransf_19"/>
    <property type="match status" value="1"/>
</dbReference>
<evidence type="ECO:0000313" key="2">
    <source>
        <dbReference type="Proteomes" id="UP001500729"/>
    </source>
</evidence>
<organism evidence="1 2">
    <name type="scientific">Saccharopolyspora erythraea</name>
    <name type="common">Streptomyces erythraeus</name>
    <dbReference type="NCBI Taxonomy" id="1836"/>
    <lineage>
        <taxon>Bacteria</taxon>
        <taxon>Bacillati</taxon>
        <taxon>Actinomycetota</taxon>
        <taxon>Actinomycetes</taxon>
        <taxon>Pseudonocardiales</taxon>
        <taxon>Pseudonocardiaceae</taxon>
        <taxon>Saccharopolyspora</taxon>
    </lineage>
</organism>
<sequence length="269" mass="30360">MSDPTWLTADHDLDRPNGARIYDFYLGGQNNLLCDRTYARRLLALVPDLRHAALENRACMRRVVRMFAERGIRQFLDLGSGIPTAGNTHETAREVAPDCRVVYVDSEPMAVAHGELLLDGDPNTAIVRKDVRDVRAVLDDEQTRRLLDFDQPVAVLLFALMQFIPDDDDPEGMLGQYRDALVPGSYLALSHLTGDDRPEEMEAVRQLTMHEGRPNTLRSRERVRELLAGFELVEPGVVHLPQWRPDPGHRDDEIPVDRSMAYVAVGCKP</sequence>
<dbReference type="EMBL" id="BAAAGS010000056">
    <property type="protein sequence ID" value="GAA0552378.1"/>
    <property type="molecule type" value="Genomic_DNA"/>
</dbReference>
<protein>
    <submittedName>
        <fullName evidence="1">SAM-dependent methyltransferase</fullName>
    </submittedName>
</protein>
<dbReference type="Gene3D" id="3.40.50.150">
    <property type="entry name" value="Vaccinia Virus protein VP39"/>
    <property type="match status" value="1"/>
</dbReference>
<dbReference type="GO" id="GO:0008168">
    <property type="term" value="F:methyltransferase activity"/>
    <property type="evidence" value="ECO:0007669"/>
    <property type="project" value="UniProtKB-KW"/>
</dbReference>
<proteinExistence type="predicted"/>
<accession>A0ABN1DUE7</accession>
<dbReference type="InterPro" id="IPR029063">
    <property type="entry name" value="SAM-dependent_MTases_sf"/>
</dbReference>
<keyword evidence="1" id="KW-0489">Methyltransferase</keyword>
<gene>
    <name evidence="1" type="ORF">GCM10009533_58290</name>
</gene>
<comment type="caution">
    <text evidence="1">The sequence shown here is derived from an EMBL/GenBank/DDBJ whole genome shotgun (WGS) entry which is preliminary data.</text>
</comment>
<dbReference type="SUPFAM" id="SSF53335">
    <property type="entry name" value="S-adenosyl-L-methionine-dependent methyltransferases"/>
    <property type="match status" value="1"/>
</dbReference>
<reference evidence="1 2" key="1">
    <citation type="journal article" date="2019" name="Int. J. Syst. Evol. Microbiol.">
        <title>The Global Catalogue of Microorganisms (GCM) 10K type strain sequencing project: providing services to taxonomists for standard genome sequencing and annotation.</title>
        <authorList>
            <consortium name="The Broad Institute Genomics Platform"/>
            <consortium name="The Broad Institute Genome Sequencing Center for Infectious Disease"/>
            <person name="Wu L."/>
            <person name="Ma J."/>
        </authorList>
    </citation>
    <scope>NUCLEOTIDE SEQUENCE [LARGE SCALE GENOMIC DNA]</scope>
    <source>
        <strain evidence="1 2">JCM 10303</strain>
    </source>
</reference>
<dbReference type="RefSeq" id="WP_009949497.1">
    <property type="nucleotide sequence ID" value="NZ_BAAAGS010000056.1"/>
</dbReference>
<evidence type="ECO:0000313" key="1">
    <source>
        <dbReference type="EMBL" id="GAA0552378.1"/>
    </source>
</evidence>
<dbReference type="InterPro" id="IPR006764">
    <property type="entry name" value="SAM_dep_MeTrfase_SAV2177_type"/>
</dbReference>
<dbReference type="GO" id="GO:0032259">
    <property type="term" value="P:methylation"/>
    <property type="evidence" value="ECO:0007669"/>
    <property type="project" value="UniProtKB-KW"/>
</dbReference>